<evidence type="ECO:0000313" key="2">
    <source>
        <dbReference type="EMBL" id="TDZ34374.1"/>
    </source>
</evidence>
<feature type="transmembrane region" description="Helical" evidence="1">
    <location>
        <begin position="444"/>
        <end position="462"/>
    </location>
</feature>
<organism evidence="2 3">
    <name type="scientific">Colletotrichum spinosum</name>
    <dbReference type="NCBI Taxonomy" id="1347390"/>
    <lineage>
        <taxon>Eukaryota</taxon>
        <taxon>Fungi</taxon>
        <taxon>Dikarya</taxon>
        <taxon>Ascomycota</taxon>
        <taxon>Pezizomycotina</taxon>
        <taxon>Sordariomycetes</taxon>
        <taxon>Hypocreomycetidae</taxon>
        <taxon>Glomerellales</taxon>
        <taxon>Glomerellaceae</taxon>
        <taxon>Colletotrichum</taxon>
        <taxon>Colletotrichum orbiculare species complex</taxon>
    </lineage>
</organism>
<evidence type="ECO:0000313" key="3">
    <source>
        <dbReference type="Proteomes" id="UP000295083"/>
    </source>
</evidence>
<gene>
    <name evidence="2" type="ORF">C8035_v009406</name>
</gene>
<keyword evidence="1" id="KW-0812">Transmembrane</keyword>
<comment type="caution">
    <text evidence="2">The sequence shown here is derived from an EMBL/GenBank/DDBJ whole genome shotgun (WGS) entry which is preliminary data.</text>
</comment>
<name>A0A4R8QED7_9PEZI</name>
<feature type="transmembrane region" description="Helical" evidence="1">
    <location>
        <begin position="225"/>
        <end position="249"/>
    </location>
</feature>
<reference evidence="2 3" key="1">
    <citation type="submission" date="2018-11" db="EMBL/GenBank/DDBJ databases">
        <title>Genome sequence and assembly of Colletotrichum spinosum.</title>
        <authorList>
            <person name="Gan P."/>
            <person name="Shirasu K."/>
        </authorList>
    </citation>
    <scope>NUCLEOTIDE SEQUENCE [LARGE SCALE GENOMIC DNA]</scope>
    <source>
        <strain evidence="2 3">CBS 515.97</strain>
    </source>
</reference>
<evidence type="ECO:0000256" key="1">
    <source>
        <dbReference type="SAM" id="Phobius"/>
    </source>
</evidence>
<keyword evidence="1" id="KW-1133">Transmembrane helix</keyword>
<sequence length="468" mass="50359">MSRGSLILGAASLPQDPYLPQADPKGPRFLDSAGVYTVTSGKWFNTLRGGNAVDGRIDDASNGPNTDKVLRWISGSLTEAANDDGLTPAWDQLSKDEQPVDAAPCWRPGAVPIQIQTVDDWESQGCSPGFLCQNNTVNSLPQYCPPVDQCQMARPASVTCKLDGRNFPMGPFEPVICQAGYYCPDTANGKETHICPSGTYCQPGAVTPTPCLTGSRCPQGSTYELFLIPLVLLVLVDVLMVVGIIMYGLQKRVKEHREDHQSTMEHHGMSGVKAQITGYEVLQDETDHEVLPMGATYTPNRVGSYGGFQAALEFDHGRLPCTWSTAEVEAHVTSVVDCLELSHVRDSLVGTAGRLVVSALAGFLLGLAEHPKKGVLSTGTFNGPYAVLSAAVDLKSAPELALLSEAAPPLAKLVSPFAYLFVVDAAAGRTGFHVRWLWRNMGTLAAIGTAYRMIAFLGLWTLGHRRRT</sequence>
<dbReference type="EMBL" id="QAPG01000054">
    <property type="protein sequence ID" value="TDZ34374.1"/>
    <property type="molecule type" value="Genomic_DNA"/>
</dbReference>
<protein>
    <submittedName>
        <fullName evidence="2">Uncharacterized protein</fullName>
    </submittedName>
</protein>
<dbReference type="AlphaFoldDB" id="A0A4R8QED7"/>
<accession>A0A4R8QED7</accession>
<keyword evidence="1" id="KW-0472">Membrane</keyword>
<dbReference type="Proteomes" id="UP000295083">
    <property type="component" value="Unassembled WGS sequence"/>
</dbReference>
<proteinExistence type="predicted"/>
<keyword evidence="3" id="KW-1185">Reference proteome</keyword>